<dbReference type="Gene3D" id="3.40.50.1390">
    <property type="entry name" value="Resolvase, N-terminal catalytic domain"/>
    <property type="match status" value="1"/>
</dbReference>
<dbReference type="Proteomes" id="UP000319481">
    <property type="component" value="Unassembled WGS sequence"/>
</dbReference>
<dbReference type="PANTHER" id="PTHR30461:SF23">
    <property type="entry name" value="DNA RECOMBINASE-RELATED"/>
    <property type="match status" value="1"/>
</dbReference>
<dbReference type="InterPro" id="IPR011109">
    <property type="entry name" value="DNA_bind_recombinase_dom"/>
</dbReference>
<dbReference type="InterPro" id="IPR025827">
    <property type="entry name" value="Zn_ribbon_recom_dom"/>
</dbReference>
<dbReference type="InterPro" id="IPR038109">
    <property type="entry name" value="DNA_bind_recomb_sf"/>
</dbReference>
<evidence type="ECO:0000313" key="4">
    <source>
        <dbReference type="EMBL" id="TRA89693.1"/>
    </source>
</evidence>
<comment type="caution">
    <text evidence="4">The sequence shown here is derived from an EMBL/GenBank/DDBJ whole genome shotgun (WGS) entry which is preliminary data.</text>
</comment>
<gene>
    <name evidence="4" type="ORF">EXN23_15405</name>
</gene>
<dbReference type="PROSITE" id="PS51737">
    <property type="entry name" value="RECOMBINASE_DNA_BIND"/>
    <property type="match status" value="1"/>
</dbReference>
<dbReference type="InterPro" id="IPR050639">
    <property type="entry name" value="SSR_resolvase"/>
</dbReference>
<keyword evidence="5" id="KW-1185">Reference proteome</keyword>
<evidence type="ECO:0000313" key="5">
    <source>
        <dbReference type="Proteomes" id="UP000319481"/>
    </source>
</evidence>
<feature type="coiled-coil region" evidence="1">
    <location>
        <begin position="399"/>
        <end position="486"/>
    </location>
</feature>
<feature type="domain" description="Recombinase" evidence="3">
    <location>
        <begin position="153"/>
        <end position="296"/>
    </location>
</feature>
<dbReference type="SMART" id="SM00857">
    <property type="entry name" value="Resolvase"/>
    <property type="match status" value="1"/>
</dbReference>
<accession>A0ABY3BNR6</accession>
<evidence type="ECO:0000259" key="2">
    <source>
        <dbReference type="PROSITE" id="PS51736"/>
    </source>
</evidence>
<proteinExistence type="predicted"/>
<dbReference type="PANTHER" id="PTHR30461">
    <property type="entry name" value="DNA-INVERTASE FROM LAMBDOID PROPHAGE"/>
    <property type="match status" value="1"/>
</dbReference>
<dbReference type="Gene3D" id="3.90.1750.20">
    <property type="entry name" value="Putative Large Serine Recombinase, Chain B, Domain 2"/>
    <property type="match status" value="1"/>
</dbReference>
<feature type="domain" description="Resolvase/invertase-type recombinase catalytic" evidence="2">
    <location>
        <begin position="4"/>
        <end position="146"/>
    </location>
</feature>
<dbReference type="EMBL" id="SGNZ01000007">
    <property type="protein sequence ID" value="TRA89693.1"/>
    <property type="molecule type" value="Genomic_DNA"/>
</dbReference>
<dbReference type="SUPFAM" id="SSF53041">
    <property type="entry name" value="Resolvase-like"/>
    <property type="match status" value="1"/>
</dbReference>
<evidence type="ECO:0000259" key="3">
    <source>
        <dbReference type="PROSITE" id="PS51737"/>
    </source>
</evidence>
<dbReference type="InterPro" id="IPR006119">
    <property type="entry name" value="Resolv_N"/>
</dbReference>
<protein>
    <submittedName>
        <fullName evidence="4">Recombinase family protein</fullName>
    </submittedName>
</protein>
<dbReference type="Pfam" id="PF07508">
    <property type="entry name" value="Recombinase"/>
    <property type="match status" value="1"/>
</dbReference>
<dbReference type="Pfam" id="PF00239">
    <property type="entry name" value="Resolvase"/>
    <property type="match status" value="1"/>
</dbReference>
<dbReference type="InterPro" id="IPR036162">
    <property type="entry name" value="Resolvase-like_N_sf"/>
</dbReference>
<name>A0ABY3BNR6_9HYPH</name>
<reference evidence="4 5" key="1">
    <citation type="journal article" date="2019" name="Appl. Microbiol. Biotechnol.">
        <title>Differential efficiency of wild type rhizogenic strains for rol gene transformation of plants.</title>
        <authorList>
            <person name="Desmet S."/>
            <person name="De Keyser E."/>
            <person name="Van Vaerenbergh J."/>
            <person name="Baeyen S."/>
            <person name="Van Huylenbroeck J."/>
            <person name="Geelen D."/>
            <person name="Dhooghe E."/>
        </authorList>
    </citation>
    <scope>NUCLEOTIDE SEQUENCE [LARGE SCALE GENOMIC DNA]</scope>
    <source>
        <strain evidence="4 5">GBBC3283</strain>
    </source>
</reference>
<evidence type="ECO:0000256" key="1">
    <source>
        <dbReference type="SAM" id="Coils"/>
    </source>
</evidence>
<dbReference type="PROSITE" id="PS51736">
    <property type="entry name" value="RECOMBINASES_3"/>
    <property type="match status" value="1"/>
</dbReference>
<dbReference type="Pfam" id="PF13408">
    <property type="entry name" value="Zn_ribbon_recom"/>
    <property type="match status" value="1"/>
</dbReference>
<dbReference type="CDD" id="cd00338">
    <property type="entry name" value="Ser_Recombinase"/>
    <property type="match status" value="1"/>
</dbReference>
<sequence>MTKNVLFYARYSTDRQHEVSIETQIELGKAFVARQGWKLVEIYSDAAISGTSYQLRAGIQSLMAHVKRERIDVVLCVTVDRLSRDIEHSAKILKQLRYCDADIWTVHAGTPVTDLEMALRAALSHELVEQIRYRTREGMKMAVRKGKASTCLAYGYMLSQQRDANGDRIKGLREIDPAKAAVVRGIFTLYADGVSPRDIAQLLNKEGIPGSRGRKWRDTAIRGHVSRGTGILNNESDIGRMVWNKRNYRKNPETERRTARANDASEWVLTDVPEMRIVSDDLWHRVKERQKEIGELYDFGQSNRLNATHRPGYLLSHLLECAECGGAYAISSKDRYSCTNRKKRLPIDELGGACCSNSKTITRQELESRVLDCLPAAFFSLGMFDTMSAKVIEQETSKLRRPKAEREQMTRELDDLEREQKSIIQQISDRAMQGRPPLAALDDTLDQIEHQRGALAREIDAFTTSEPDMRAKIEELKQRHNSAQTELRMRHFFLQARRGKNEDAKRQVMPIVRSLVHKVVIGKTPGHQPATLQVYGLIASILAQMDVLDFMERRFVAEVHADFIEKLEAGEIETKEKQKKLLDSYEEELRRKYPEWENLQVSVVAGAGFEPAAFRL</sequence>
<organism evidence="4 5">
    <name type="scientific">Agrobacterium salinitolerans</name>
    <dbReference type="NCBI Taxonomy" id="1183413"/>
    <lineage>
        <taxon>Bacteria</taxon>
        <taxon>Pseudomonadati</taxon>
        <taxon>Pseudomonadota</taxon>
        <taxon>Alphaproteobacteria</taxon>
        <taxon>Hyphomicrobiales</taxon>
        <taxon>Rhizobiaceae</taxon>
        <taxon>Rhizobium/Agrobacterium group</taxon>
        <taxon>Agrobacterium</taxon>
    </lineage>
</organism>
<keyword evidence="1" id="KW-0175">Coiled coil</keyword>